<feature type="compositionally biased region" description="Gly residues" evidence="1">
    <location>
        <begin position="805"/>
        <end position="829"/>
    </location>
</feature>
<name>A0A388KC86_CHABU</name>
<evidence type="ECO:0000313" key="3">
    <source>
        <dbReference type="Proteomes" id="UP000265515"/>
    </source>
</evidence>
<accession>A0A388KC86</accession>
<organism evidence="2 3">
    <name type="scientific">Chara braunii</name>
    <name type="common">Braun's stonewort</name>
    <dbReference type="NCBI Taxonomy" id="69332"/>
    <lineage>
        <taxon>Eukaryota</taxon>
        <taxon>Viridiplantae</taxon>
        <taxon>Streptophyta</taxon>
        <taxon>Charophyceae</taxon>
        <taxon>Charales</taxon>
        <taxon>Characeae</taxon>
        <taxon>Chara</taxon>
    </lineage>
</organism>
<comment type="caution">
    <text evidence="2">The sequence shown here is derived from an EMBL/GenBank/DDBJ whole genome shotgun (WGS) entry which is preliminary data.</text>
</comment>
<dbReference type="AlphaFoldDB" id="A0A388KC86"/>
<feature type="region of interest" description="Disordered" evidence="1">
    <location>
        <begin position="240"/>
        <end position="288"/>
    </location>
</feature>
<proteinExistence type="predicted"/>
<dbReference type="Proteomes" id="UP000265515">
    <property type="component" value="Unassembled WGS sequence"/>
</dbReference>
<evidence type="ECO:0000313" key="2">
    <source>
        <dbReference type="EMBL" id="GBG67616.1"/>
    </source>
</evidence>
<feature type="compositionally biased region" description="Low complexity" evidence="1">
    <location>
        <begin position="637"/>
        <end position="656"/>
    </location>
</feature>
<protein>
    <submittedName>
        <fullName evidence="2">Uncharacterized protein</fullName>
    </submittedName>
</protein>
<feature type="region of interest" description="Disordered" evidence="1">
    <location>
        <begin position="613"/>
        <end position="656"/>
    </location>
</feature>
<feature type="compositionally biased region" description="Basic and acidic residues" evidence="1">
    <location>
        <begin position="998"/>
        <end position="1016"/>
    </location>
</feature>
<evidence type="ECO:0000256" key="1">
    <source>
        <dbReference type="SAM" id="MobiDB-lite"/>
    </source>
</evidence>
<dbReference type="Gramene" id="GBG67616">
    <property type="protein sequence ID" value="GBG67616"/>
    <property type="gene ID" value="CBR_g746"/>
</dbReference>
<feature type="region of interest" description="Disordered" evidence="1">
    <location>
        <begin position="791"/>
        <end position="1090"/>
    </location>
</feature>
<sequence>MGRTWRDMTGLRVSPCPCVSSGMCAWCAGCVMEGTFSTPRIFESIFSRPRAMSAETHIRLAEPFRPCAKSVRHFNVVTTIHGATTEDFDEDPWMTVVPCMDAHLDDWGEGNWDNMETRCPWVSQYKFANMLEFGDLIPLPDAVLGHKQSLTVLHEKCVRFEGERHRRCQGGVLDMCLFEGFGAGTANTPFYNDLRPQGGFVLGREFFDLLEYKGIALDVPCEVGPNLELSMPLQPCGGCESSGAAGEGGDLGSGEATHMQREDARGQFDDNEDEATPCPPFSPSRERDRLLSHDGAKWTVKKKKVKNVKPGVAYIHNDKLGRTKVVHNVPVDPPNKKGKKEKEECDWFVQVPDPDAHCWKAMESLTDNEKCRVLKKVLACEVVWVQAGSPSLAKLGKLSVQDMVQLVKCDRVLVRLWNYYQFKHEKRPDADWIQRYPFLKLRSAMFKKFEGQGLDVELWDNSRKHVSDSALFKDCLPYMGCDQDNSIEVTEKLAGHKKLSVDWRNKVLFVLNGSRLKSREVALAEGVVHIKWKDTGDVTSIAPFANDPLEVDIRGGELKKAVAATKSHTFVLDLCEPSLYFVESEEQLKLASYASLISTDDEEAIGVEFVANAKEEESDTESIDLQYDPPPADHGRGSSSAGPSPSAAALVSPLAKPAPGTTPMKLLERLRALAAAPPALRPGSIVPPDHPSWKDDNIHFLLEPQPIRNGEWVMAVAIPGAGWVSFPRDSKFNFLHLARISVLQKVKVENDTLAPGDLSVISTVGRLFDELQDKCWLELTKDYYELDTSPSKGVLDWKVPPPSGPDGGSGGGSPGSGGDGGGDAGGGKGIPPMGERGSHGRNTTPGGSAGVEGFAVDRTPSTGTRPEHTTHSADPQTSSVGSARDTLAALVALGSRSAGKRSCSGSGDPSTDREIRSIVARDGDVGTVSPERERQPQGLQREAASAGSGDTETTKCAEIRTSSGGVCRPGIVVPLRGAACTGTEGRSSRFGTDTAEGDEFRGREVGEEMEKQKGAQEGEEEGEEEVEGEEAGETELIDLFEGREGAGSGEDEVERSEDDAGSGESSDEFGQLYGEHHEDDVDDDATAIEMETQVVSSLSAEPEDYVVRPLTSAVDLQHRFDEASVAISPSEKSRRISIDEVIDGILGDHNVSTRPSATANVASSMAAALASSPPKSLVLQATLATEGEGECGGGQHVTSPKKSRFGGQALDVLALLAPNSPSKERIEK</sequence>
<gene>
    <name evidence="2" type="ORF">CBR_g746</name>
</gene>
<feature type="compositionally biased region" description="Basic and acidic residues" evidence="1">
    <location>
        <begin position="258"/>
        <end position="268"/>
    </location>
</feature>
<feature type="compositionally biased region" description="Basic and acidic residues" evidence="1">
    <location>
        <begin position="910"/>
        <end position="935"/>
    </location>
</feature>
<dbReference type="EMBL" id="BFEA01000089">
    <property type="protein sequence ID" value="GBG67616.1"/>
    <property type="molecule type" value="Genomic_DNA"/>
</dbReference>
<feature type="compositionally biased region" description="Acidic residues" evidence="1">
    <location>
        <begin position="1049"/>
        <end position="1067"/>
    </location>
</feature>
<reference evidence="2 3" key="1">
    <citation type="journal article" date="2018" name="Cell">
        <title>The Chara Genome: Secondary Complexity and Implications for Plant Terrestrialization.</title>
        <authorList>
            <person name="Nishiyama T."/>
            <person name="Sakayama H."/>
            <person name="Vries J.D."/>
            <person name="Buschmann H."/>
            <person name="Saint-Marcoux D."/>
            <person name="Ullrich K.K."/>
            <person name="Haas F.B."/>
            <person name="Vanderstraeten L."/>
            <person name="Becker D."/>
            <person name="Lang D."/>
            <person name="Vosolsobe S."/>
            <person name="Rombauts S."/>
            <person name="Wilhelmsson P.K.I."/>
            <person name="Janitza P."/>
            <person name="Kern R."/>
            <person name="Heyl A."/>
            <person name="Rumpler F."/>
            <person name="Villalobos L.I.A.C."/>
            <person name="Clay J.M."/>
            <person name="Skokan R."/>
            <person name="Toyoda A."/>
            <person name="Suzuki Y."/>
            <person name="Kagoshima H."/>
            <person name="Schijlen E."/>
            <person name="Tajeshwar N."/>
            <person name="Catarino B."/>
            <person name="Hetherington A.J."/>
            <person name="Saltykova A."/>
            <person name="Bonnot C."/>
            <person name="Breuninger H."/>
            <person name="Symeonidi A."/>
            <person name="Radhakrishnan G.V."/>
            <person name="Van Nieuwerburgh F."/>
            <person name="Deforce D."/>
            <person name="Chang C."/>
            <person name="Karol K.G."/>
            <person name="Hedrich R."/>
            <person name="Ulvskov P."/>
            <person name="Glockner G."/>
            <person name="Delwiche C.F."/>
            <person name="Petrasek J."/>
            <person name="Van de Peer Y."/>
            <person name="Friml J."/>
            <person name="Beilby M."/>
            <person name="Dolan L."/>
            <person name="Kohara Y."/>
            <person name="Sugano S."/>
            <person name="Fujiyama A."/>
            <person name="Delaux P.-M."/>
            <person name="Quint M."/>
            <person name="TheiBen G."/>
            <person name="Hagemann M."/>
            <person name="Harholt J."/>
            <person name="Dunand C."/>
            <person name="Zachgo S."/>
            <person name="Langdale J."/>
            <person name="Maumus F."/>
            <person name="Straeten D.V.D."/>
            <person name="Gould S.B."/>
            <person name="Rensing S.A."/>
        </authorList>
    </citation>
    <scope>NUCLEOTIDE SEQUENCE [LARGE SCALE GENOMIC DNA]</scope>
    <source>
        <strain evidence="2 3">S276</strain>
    </source>
</reference>
<feature type="compositionally biased region" description="Acidic residues" evidence="1">
    <location>
        <begin position="1017"/>
        <end position="1038"/>
    </location>
</feature>
<keyword evidence="3" id="KW-1185">Reference proteome</keyword>
<feature type="compositionally biased region" description="Polar residues" evidence="1">
    <location>
        <begin position="872"/>
        <end position="881"/>
    </location>
</feature>